<dbReference type="GO" id="GO:0005047">
    <property type="term" value="F:signal recognition particle binding"/>
    <property type="evidence" value="ECO:0007669"/>
    <property type="project" value="TreeGrafter"/>
</dbReference>
<dbReference type="FunFam" id="3.40.50.300:FF:000695">
    <property type="entry name" value="Flagellar biosynthesis regulator FlhF"/>
    <property type="match status" value="1"/>
</dbReference>
<dbReference type="EMBL" id="CP002444">
    <property type="protein sequence ID" value="ADU97420.1"/>
    <property type="molecule type" value="Genomic_DNA"/>
</dbReference>
<evidence type="ECO:0000256" key="10">
    <source>
        <dbReference type="ARBA" id="ARBA00023136"/>
    </source>
</evidence>
<evidence type="ECO:0000256" key="12">
    <source>
        <dbReference type="ARBA" id="ARBA00025337"/>
    </source>
</evidence>
<keyword evidence="10" id="KW-0472">Membrane</keyword>
<name>E8T491_THEA1</name>
<evidence type="ECO:0000256" key="4">
    <source>
        <dbReference type="ARBA" id="ARBA00022448"/>
    </source>
</evidence>
<evidence type="ECO:0000256" key="11">
    <source>
        <dbReference type="ARBA" id="ARBA00023225"/>
    </source>
</evidence>
<gene>
    <name evidence="16" type="ordered locus">Theam_1458</name>
</gene>
<keyword evidence="11" id="KW-1006">Bacterial flagellum protein export</keyword>
<dbReference type="STRING" id="648996.Theam_1458"/>
<evidence type="ECO:0000256" key="2">
    <source>
        <dbReference type="ARBA" id="ARBA00008531"/>
    </source>
</evidence>
<comment type="similarity">
    <text evidence="2">Belongs to the GTP-binding SRP family.</text>
</comment>
<dbReference type="CDD" id="cd17873">
    <property type="entry name" value="FlhF"/>
    <property type="match status" value="1"/>
</dbReference>
<dbReference type="PANTHER" id="PTHR43134">
    <property type="entry name" value="SIGNAL RECOGNITION PARTICLE RECEPTOR SUBUNIT ALPHA"/>
    <property type="match status" value="1"/>
</dbReference>
<keyword evidence="17" id="KW-1185">Reference proteome</keyword>
<evidence type="ECO:0000256" key="8">
    <source>
        <dbReference type="ARBA" id="ARBA00022927"/>
    </source>
</evidence>
<dbReference type="GO" id="GO:0006614">
    <property type="term" value="P:SRP-dependent cotranslational protein targeting to membrane"/>
    <property type="evidence" value="ECO:0007669"/>
    <property type="project" value="InterPro"/>
</dbReference>
<comment type="function">
    <text evidence="12">Necessary for flagellar biosynthesis. May be involved in translocation of the flagellum.</text>
</comment>
<dbReference type="OrthoDB" id="9778554at2"/>
<dbReference type="Gene3D" id="3.40.50.300">
    <property type="entry name" value="P-loop containing nucleotide triphosphate hydrolases"/>
    <property type="match status" value="1"/>
</dbReference>
<evidence type="ECO:0000313" key="17">
    <source>
        <dbReference type="Proteomes" id="UP000006362"/>
    </source>
</evidence>
<evidence type="ECO:0000313" key="16">
    <source>
        <dbReference type="EMBL" id="ADU97420.1"/>
    </source>
</evidence>
<evidence type="ECO:0000256" key="6">
    <source>
        <dbReference type="ARBA" id="ARBA00022741"/>
    </source>
</evidence>
<evidence type="ECO:0000256" key="1">
    <source>
        <dbReference type="ARBA" id="ARBA00004413"/>
    </source>
</evidence>
<feature type="domain" description="SRP54-type proteins GTP-binding" evidence="15">
    <location>
        <begin position="189"/>
        <end position="382"/>
    </location>
</feature>
<comment type="subcellular location">
    <subcellularLocation>
        <location evidence="1">Cell membrane</location>
        <topology evidence="1">Peripheral membrane protein</topology>
        <orientation evidence="1">Cytoplasmic side</orientation>
    </subcellularLocation>
</comment>
<dbReference type="Proteomes" id="UP000006362">
    <property type="component" value="Chromosome"/>
</dbReference>
<evidence type="ECO:0000256" key="7">
    <source>
        <dbReference type="ARBA" id="ARBA00022795"/>
    </source>
</evidence>
<evidence type="ECO:0000256" key="5">
    <source>
        <dbReference type="ARBA" id="ARBA00022475"/>
    </source>
</evidence>
<keyword evidence="7" id="KW-1005">Bacterial flagellum biogenesis</keyword>
<dbReference type="HOGENOM" id="CLU_009301_11_4_0"/>
<keyword evidence="5" id="KW-1003">Cell membrane</keyword>
<protein>
    <recommendedName>
        <fullName evidence="3">Flagellar biosynthesis protein FlhF</fullName>
    </recommendedName>
    <alternativeName>
        <fullName evidence="13">Flagella-associated GTP-binding protein</fullName>
    </alternativeName>
</protein>
<keyword evidence="8" id="KW-0653">Protein transport</keyword>
<dbReference type="AlphaFoldDB" id="E8T491"/>
<dbReference type="SUPFAM" id="SSF52540">
    <property type="entry name" value="P-loop containing nucleoside triphosphate hydrolases"/>
    <property type="match status" value="1"/>
</dbReference>
<dbReference type="InterPro" id="IPR000897">
    <property type="entry name" value="SRP54_GTPase_dom"/>
</dbReference>
<dbReference type="KEGG" id="tam:Theam_1458"/>
<reference evidence="16" key="1">
    <citation type="submission" date="2011-01" db="EMBL/GenBank/DDBJ databases">
        <title>Complete sequence of chromosome of Thermovibrio ammonificans HB-1.</title>
        <authorList>
            <consortium name="US DOE Joint Genome Institute"/>
            <person name="Lucas S."/>
            <person name="Copeland A."/>
            <person name="Lapidus A."/>
            <person name="Cheng J.-F."/>
            <person name="Goodwin L."/>
            <person name="Pitluck S."/>
            <person name="Davenport K."/>
            <person name="Detter J.C."/>
            <person name="Han C."/>
            <person name="Tapia R."/>
            <person name="Land M."/>
            <person name="Hauser L."/>
            <person name="Kyrpides N."/>
            <person name="Ivanova N."/>
            <person name="Ovchinnikova G."/>
            <person name="Vetriani C."/>
            <person name="Woyke T."/>
        </authorList>
    </citation>
    <scope>NUCLEOTIDE SEQUENCE [LARGE SCALE GENOMIC DNA]</scope>
    <source>
        <strain evidence="16">HB-1</strain>
    </source>
</reference>
<evidence type="ECO:0000256" key="9">
    <source>
        <dbReference type="ARBA" id="ARBA00023134"/>
    </source>
</evidence>
<dbReference type="eggNOG" id="COG1419">
    <property type="taxonomic scope" value="Bacteria"/>
</dbReference>
<dbReference type="Pfam" id="PF00448">
    <property type="entry name" value="SRP54"/>
    <property type="match status" value="1"/>
</dbReference>
<dbReference type="GO" id="GO:0015031">
    <property type="term" value="P:protein transport"/>
    <property type="evidence" value="ECO:0007669"/>
    <property type="project" value="UniProtKB-KW"/>
</dbReference>
<proteinExistence type="inferred from homology"/>
<dbReference type="GO" id="GO:0005525">
    <property type="term" value="F:GTP binding"/>
    <property type="evidence" value="ECO:0007669"/>
    <property type="project" value="UniProtKB-KW"/>
</dbReference>
<dbReference type="Gene3D" id="1.20.120.1380">
    <property type="entry name" value="Flagellar FlhF biosynthesis protein, N domain"/>
    <property type="match status" value="1"/>
</dbReference>
<dbReference type="GO" id="GO:0044781">
    <property type="term" value="P:bacterial-type flagellum organization"/>
    <property type="evidence" value="ECO:0007669"/>
    <property type="project" value="UniProtKB-KW"/>
</dbReference>
<keyword evidence="6" id="KW-0547">Nucleotide-binding</keyword>
<dbReference type="InterPro" id="IPR027417">
    <property type="entry name" value="P-loop_NTPase"/>
</dbReference>
<dbReference type="GO" id="GO:0005886">
    <property type="term" value="C:plasma membrane"/>
    <property type="evidence" value="ECO:0007669"/>
    <property type="project" value="UniProtKB-SubCell"/>
</dbReference>
<dbReference type="PANTHER" id="PTHR43134:SF3">
    <property type="entry name" value="FLAGELLAR BIOSYNTHESIS PROTEIN FLHF"/>
    <property type="match status" value="1"/>
</dbReference>
<sequence>MSVKVYEGEDLESLIEKAKEELGEIDILYYEVEKRGGLLPFFRKRRYRLFVTPKEEECRQPSVQQEQVTKELEELRRLVESLKESVSKAASSAPPPPPPPRGDGGSSVVFEELLVEFTGDALELVKKLLEKGVEPEVAKAIVEKSCGLDIETEKMDLNTATFREAVFSGVKELISFTGGFKVEPQSGEPKLIAFLGPTGVGKTTNLFKVASKFVIEQDLKVGVITTDTFKVGAVQQARVYASILNVPFFVATDQKKFKEILASVENLDVVLIDTVGRSHYDYWRLGEIKAILSGASLPIEYTLLISCNYDTKEALEVVKRYRGFFPVSSLFFTKVDESSRPGVMVNVPYYTELPLAYLSTGQRVPEDIKLLTPEVVTDYLVGS</sequence>
<dbReference type="RefSeq" id="WP_013538206.1">
    <property type="nucleotide sequence ID" value="NC_014926.1"/>
</dbReference>
<dbReference type="InterPro" id="IPR047040">
    <property type="entry name" value="FlhF__GTPase_dom"/>
</dbReference>
<dbReference type="GO" id="GO:0003924">
    <property type="term" value="F:GTPase activity"/>
    <property type="evidence" value="ECO:0007669"/>
    <property type="project" value="InterPro"/>
</dbReference>
<evidence type="ECO:0000256" key="14">
    <source>
        <dbReference type="SAM" id="MobiDB-lite"/>
    </source>
</evidence>
<keyword evidence="9" id="KW-0342">GTP-binding</keyword>
<evidence type="ECO:0000259" key="15">
    <source>
        <dbReference type="SMART" id="SM00962"/>
    </source>
</evidence>
<evidence type="ECO:0000256" key="3">
    <source>
        <dbReference type="ARBA" id="ARBA00014919"/>
    </source>
</evidence>
<dbReference type="SMART" id="SM00962">
    <property type="entry name" value="SRP54"/>
    <property type="match status" value="1"/>
</dbReference>
<organism evidence="16 17">
    <name type="scientific">Thermovibrio ammonificans (strain DSM 15698 / JCM 12110 / HB-1)</name>
    <dbReference type="NCBI Taxonomy" id="648996"/>
    <lineage>
        <taxon>Bacteria</taxon>
        <taxon>Pseudomonadati</taxon>
        <taxon>Aquificota</taxon>
        <taxon>Aquificia</taxon>
        <taxon>Desulfurobacteriales</taxon>
        <taxon>Desulfurobacteriaceae</taxon>
        <taxon>Thermovibrio</taxon>
    </lineage>
</organism>
<feature type="region of interest" description="Disordered" evidence="14">
    <location>
        <begin position="86"/>
        <end position="105"/>
    </location>
</feature>
<accession>E8T491</accession>
<keyword evidence="4" id="KW-0813">Transport</keyword>
<evidence type="ECO:0000256" key="13">
    <source>
        <dbReference type="ARBA" id="ARBA00030866"/>
    </source>
</evidence>